<dbReference type="GO" id="GO:0008270">
    <property type="term" value="F:zinc ion binding"/>
    <property type="evidence" value="ECO:0007669"/>
    <property type="project" value="UniProtKB-KW"/>
</dbReference>
<evidence type="ECO:0000256" key="2">
    <source>
        <dbReference type="SAM" id="MobiDB-lite"/>
    </source>
</evidence>
<feature type="region of interest" description="Disordered" evidence="2">
    <location>
        <begin position="249"/>
        <end position="268"/>
    </location>
</feature>
<feature type="compositionally biased region" description="Low complexity" evidence="2">
    <location>
        <begin position="193"/>
        <end position="203"/>
    </location>
</feature>
<keyword evidence="5" id="KW-1185">Reference proteome</keyword>
<dbReference type="GeneID" id="39982026"/>
<evidence type="ECO:0000313" key="4">
    <source>
        <dbReference type="EMBL" id="ORC92726.1"/>
    </source>
</evidence>
<dbReference type="VEuPathDB" id="TriTrypDB:TM35_000034790"/>
<feature type="domain" description="C3H1-type" evidence="3">
    <location>
        <begin position="44"/>
        <end position="74"/>
    </location>
</feature>
<dbReference type="PANTHER" id="PTHR37562">
    <property type="entry name" value="C3H1-TYPE DOMAIN-CONTAINING PROTEIN-RELATED"/>
    <property type="match status" value="1"/>
</dbReference>
<dbReference type="AlphaFoldDB" id="A0A1X0P703"/>
<dbReference type="EMBL" id="NBCO01000003">
    <property type="protein sequence ID" value="ORC92726.1"/>
    <property type="molecule type" value="Genomic_DNA"/>
</dbReference>
<dbReference type="RefSeq" id="XP_028886792.1">
    <property type="nucleotide sequence ID" value="XM_029022246.1"/>
</dbReference>
<proteinExistence type="predicted"/>
<feature type="domain" description="C3H1-type" evidence="3">
    <location>
        <begin position="140"/>
        <end position="168"/>
    </location>
</feature>
<comment type="caution">
    <text evidence="4">The sequence shown here is derived from an EMBL/GenBank/DDBJ whole genome shotgun (WGS) entry which is preliminary data.</text>
</comment>
<dbReference type="PANTHER" id="PTHR37562:SF5">
    <property type="entry name" value="C3H1-TYPE DOMAIN-CONTAINING PROTEIN"/>
    <property type="match status" value="1"/>
</dbReference>
<organism evidence="4 5">
    <name type="scientific">Trypanosoma theileri</name>
    <dbReference type="NCBI Taxonomy" id="67003"/>
    <lineage>
        <taxon>Eukaryota</taxon>
        <taxon>Discoba</taxon>
        <taxon>Euglenozoa</taxon>
        <taxon>Kinetoplastea</taxon>
        <taxon>Metakinetoplastina</taxon>
        <taxon>Trypanosomatida</taxon>
        <taxon>Trypanosomatidae</taxon>
        <taxon>Trypanosoma</taxon>
    </lineage>
</organism>
<name>A0A1X0P703_9TRYP</name>
<keyword evidence="1" id="KW-0863">Zinc-finger</keyword>
<dbReference type="PROSITE" id="PS50103">
    <property type="entry name" value="ZF_C3H1"/>
    <property type="match status" value="2"/>
</dbReference>
<protein>
    <recommendedName>
        <fullName evidence="3">C3H1-type domain-containing protein</fullName>
    </recommendedName>
</protein>
<evidence type="ECO:0000313" key="5">
    <source>
        <dbReference type="Proteomes" id="UP000192257"/>
    </source>
</evidence>
<feature type="region of interest" description="Disordered" evidence="2">
    <location>
        <begin position="179"/>
        <end position="221"/>
    </location>
</feature>
<reference evidence="4 5" key="1">
    <citation type="submission" date="2017-03" db="EMBL/GenBank/DDBJ databases">
        <title>An alternative strategy for trypanosome survival in the mammalian bloodstream revealed through genome and transcriptome analysis of the ubiquitous bovine parasite Trypanosoma (Megatrypanum) theileri.</title>
        <authorList>
            <person name="Kelly S."/>
            <person name="Ivens A."/>
            <person name="Mott A."/>
            <person name="O'Neill E."/>
            <person name="Emms D."/>
            <person name="Macleod O."/>
            <person name="Voorheis P."/>
            <person name="Matthews J."/>
            <person name="Matthews K."/>
            <person name="Carrington M."/>
        </authorList>
    </citation>
    <scope>NUCLEOTIDE SEQUENCE [LARGE SCALE GENOMIC DNA]</scope>
    <source>
        <strain evidence="4">Edinburgh</strain>
    </source>
</reference>
<keyword evidence="1" id="KW-0479">Metal-binding</keyword>
<dbReference type="OrthoDB" id="273228at2759"/>
<feature type="zinc finger region" description="C3H1-type" evidence="1">
    <location>
        <begin position="140"/>
        <end position="168"/>
    </location>
</feature>
<dbReference type="InterPro" id="IPR000571">
    <property type="entry name" value="Znf_CCCH"/>
</dbReference>
<evidence type="ECO:0000256" key="1">
    <source>
        <dbReference type="PROSITE-ProRule" id="PRU00723"/>
    </source>
</evidence>
<evidence type="ECO:0000259" key="3">
    <source>
        <dbReference type="PROSITE" id="PS50103"/>
    </source>
</evidence>
<sequence>MSSQKSAAKAIPDNHLEVFDPNFKNMYLVPSHLVVHTPPGRTNLTRLVHCRNYKAHYSASCSMGDSCKFVHADVDYDTLQAQPIHVNYIWRDESLCTYRHLPSGGYLDVLLPNNKQPMERIPSERILMTQGALPFFKGKNRPVSHCAHYYFNQLCYRGERCNFIHALYVDPTISTDFKRVSRHHHRQRGADQAKAPPAAKGAGETAGQNPRQGSEAGAVESPHPVVREIVLPSDPPLVSLVHGAAQSAASSDDAYRSVSGGDDVVTPETSVRCRGTTETQKNVGAFHGAGRSITRVYRHDPYQLLK</sequence>
<keyword evidence="1" id="KW-0862">Zinc</keyword>
<gene>
    <name evidence="4" type="ORF">TM35_000034790</name>
</gene>
<feature type="zinc finger region" description="C3H1-type" evidence="1">
    <location>
        <begin position="44"/>
        <end position="74"/>
    </location>
</feature>
<feature type="compositionally biased region" description="Low complexity" evidence="2">
    <location>
        <begin position="249"/>
        <end position="259"/>
    </location>
</feature>
<accession>A0A1X0P703</accession>
<dbReference type="Proteomes" id="UP000192257">
    <property type="component" value="Unassembled WGS sequence"/>
</dbReference>